<evidence type="ECO:0000259" key="2">
    <source>
        <dbReference type="Pfam" id="PF00725"/>
    </source>
</evidence>
<dbReference type="Pfam" id="PF00725">
    <property type="entry name" value="3HCDH"/>
    <property type="match status" value="1"/>
</dbReference>
<dbReference type="GO" id="GO:0008691">
    <property type="term" value="F:3-hydroxybutyryl-CoA dehydrogenase activity"/>
    <property type="evidence" value="ECO:0007669"/>
    <property type="project" value="TreeGrafter"/>
</dbReference>
<evidence type="ECO:0008006" key="5">
    <source>
        <dbReference type="Google" id="ProtNLM"/>
    </source>
</evidence>
<gene>
    <name evidence="4" type="ORF">METZ01_LOCUS126808</name>
</gene>
<accession>A0A381YAD2</accession>
<evidence type="ECO:0000313" key="4">
    <source>
        <dbReference type="EMBL" id="SVA73954.1"/>
    </source>
</evidence>
<dbReference type="NCBIfam" id="NF005875">
    <property type="entry name" value="PRK07819.1"/>
    <property type="match status" value="1"/>
</dbReference>
<dbReference type="AlphaFoldDB" id="A0A381YAD2"/>
<proteinExistence type="predicted"/>
<dbReference type="FunFam" id="3.40.50.720:FF:000009">
    <property type="entry name" value="Fatty oxidation complex, alpha subunit"/>
    <property type="match status" value="1"/>
</dbReference>
<dbReference type="Gene3D" id="3.40.50.720">
    <property type="entry name" value="NAD(P)-binding Rossmann-like Domain"/>
    <property type="match status" value="1"/>
</dbReference>
<organism evidence="4">
    <name type="scientific">marine metagenome</name>
    <dbReference type="NCBI Taxonomy" id="408172"/>
    <lineage>
        <taxon>unclassified sequences</taxon>
        <taxon>metagenomes</taxon>
        <taxon>ecological metagenomes</taxon>
    </lineage>
</organism>
<dbReference type="PANTHER" id="PTHR48075:SF9">
    <property type="entry name" value="3-HYDROXYBUTYRYL-COA DEHYDROGENASE"/>
    <property type="match status" value="1"/>
</dbReference>
<dbReference type="InterPro" id="IPR008927">
    <property type="entry name" value="6-PGluconate_DH-like_C_sf"/>
</dbReference>
<dbReference type="InterPro" id="IPR036291">
    <property type="entry name" value="NAD(P)-bd_dom_sf"/>
</dbReference>
<dbReference type="PANTHER" id="PTHR48075">
    <property type="entry name" value="3-HYDROXYACYL-COA DEHYDROGENASE FAMILY PROTEIN"/>
    <property type="match status" value="1"/>
</dbReference>
<reference evidence="4" key="1">
    <citation type="submission" date="2018-05" db="EMBL/GenBank/DDBJ databases">
        <authorList>
            <person name="Lanie J.A."/>
            <person name="Ng W.-L."/>
            <person name="Kazmierczak K.M."/>
            <person name="Andrzejewski T.M."/>
            <person name="Davidsen T.M."/>
            <person name="Wayne K.J."/>
            <person name="Tettelin H."/>
            <person name="Glass J.I."/>
            <person name="Rusch D."/>
            <person name="Podicherti R."/>
            <person name="Tsui H.-C.T."/>
            <person name="Winkler M.E."/>
        </authorList>
    </citation>
    <scope>NUCLEOTIDE SEQUENCE</scope>
</reference>
<evidence type="ECO:0000259" key="3">
    <source>
        <dbReference type="Pfam" id="PF02737"/>
    </source>
</evidence>
<dbReference type="InterPro" id="IPR006108">
    <property type="entry name" value="3HC_DH_C"/>
</dbReference>
<evidence type="ECO:0000256" key="1">
    <source>
        <dbReference type="ARBA" id="ARBA00023002"/>
    </source>
</evidence>
<feature type="domain" description="3-hydroxyacyl-CoA dehydrogenase C-terminal" evidence="2">
    <location>
        <begin position="173"/>
        <end position="269"/>
    </location>
</feature>
<keyword evidence="1" id="KW-0560">Oxidoreductase</keyword>
<dbReference type="InterPro" id="IPR006176">
    <property type="entry name" value="3-OHacyl-CoA_DH_NAD-bd"/>
</dbReference>
<feature type="domain" description="3-hydroxyacyl-CoA dehydrogenase NAD binding" evidence="3">
    <location>
        <begin position="2"/>
        <end position="170"/>
    </location>
</feature>
<sequence length="270" mass="28648">GGVAELTAKAGLATVVREVSPEAVERSSGGIQKSLDRALERGKLDEAAHGAALGNLSFTTEIGDLGDCDLVVEAVVESFDLKAEVFRALDEVVVSPDAVLATNTSSIPIIDIAMATGRPERVIGMHFFNPAPVMKLVEVIPSVRTDPAVTDLITAFATDVLDKVVVAAKDRAGFVVNMLLVPYLNAAMRMYADGHATAADIDNGMKLGAAHPMGPLELSDMIGLDTMMLVAETLFAEYGDDFYQPPPLLRRMVAAGHLGRKTGRGFYDYG</sequence>
<dbReference type="InterPro" id="IPR013328">
    <property type="entry name" value="6PGD_dom2"/>
</dbReference>
<dbReference type="Pfam" id="PF02737">
    <property type="entry name" value="3HCDH_N"/>
    <property type="match status" value="1"/>
</dbReference>
<dbReference type="Gene3D" id="1.10.1040.10">
    <property type="entry name" value="N-(1-d-carboxylethyl)-l-norvaline Dehydrogenase, domain 2"/>
    <property type="match status" value="1"/>
</dbReference>
<dbReference type="GO" id="GO:0070403">
    <property type="term" value="F:NAD+ binding"/>
    <property type="evidence" value="ECO:0007669"/>
    <property type="project" value="InterPro"/>
</dbReference>
<name>A0A381YAD2_9ZZZZ</name>
<dbReference type="GO" id="GO:0006635">
    <property type="term" value="P:fatty acid beta-oxidation"/>
    <property type="evidence" value="ECO:0007669"/>
    <property type="project" value="TreeGrafter"/>
</dbReference>
<dbReference type="EMBL" id="UINC01017751">
    <property type="protein sequence ID" value="SVA73954.1"/>
    <property type="molecule type" value="Genomic_DNA"/>
</dbReference>
<feature type="non-terminal residue" evidence="4">
    <location>
        <position position="1"/>
    </location>
</feature>
<dbReference type="InterPro" id="IPR022694">
    <property type="entry name" value="3-OHacyl-CoA_DH"/>
</dbReference>
<dbReference type="SUPFAM" id="SSF48179">
    <property type="entry name" value="6-phosphogluconate dehydrogenase C-terminal domain-like"/>
    <property type="match status" value="1"/>
</dbReference>
<protein>
    <recommendedName>
        <fullName evidence="5">3-hydroxyacyl-CoA dehydrogenase NAD binding domain-containing protein</fullName>
    </recommendedName>
</protein>
<dbReference type="PIRSF" id="PIRSF000105">
    <property type="entry name" value="HCDH"/>
    <property type="match status" value="1"/>
</dbReference>
<dbReference type="SUPFAM" id="SSF51735">
    <property type="entry name" value="NAD(P)-binding Rossmann-fold domains"/>
    <property type="match status" value="1"/>
</dbReference>